<evidence type="ECO:0000313" key="16">
    <source>
        <dbReference type="EMBL" id="KAG7168894.1"/>
    </source>
</evidence>
<sequence length="217" mass="24409">MSQIRVKFSPSNDQVQGLSSNTRNQEPPSSTQDHNPPSNSQEKDRVDAESVESTSSDGSQLRSPIEARGRLRRVLTSTLFQIVVVVLVIVDTVVVVAELILDLGHHHNENSLAPLVLHALSLVLLSLFFIEVLLKIYTFRREFLTQKAEVLDAVVVTVALCLDIVFVHHQAGYGLIIILRLWRVVRIQNAVIMQVRLMREERRHRALGNQRGTTPIS</sequence>
<keyword evidence="5 14" id="KW-0812">Transmembrane</keyword>
<feature type="transmembrane region" description="Helical" evidence="14">
    <location>
        <begin position="150"/>
        <end position="167"/>
    </location>
</feature>
<evidence type="ECO:0000256" key="9">
    <source>
        <dbReference type="ARBA" id="ARBA00023065"/>
    </source>
</evidence>
<reference evidence="16" key="1">
    <citation type="journal article" date="2021" name="Sci. Adv.">
        <title>The American lobster genome reveals insights on longevity, neural, and immune adaptations.</title>
        <authorList>
            <person name="Polinski J.M."/>
            <person name="Zimin A.V."/>
            <person name="Clark K.F."/>
            <person name="Kohn A.B."/>
            <person name="Sadowski N."/>
            <person name="Timp W."/>
            <person name="Ptitsyn A."/>
            <person name="Khanna P."/>
            <person name="Romanova D.Y."/>
            <person name="Williams P."/>
            <person name="Greenwood S.J."/>
            <person name="Moroz L.L."/>
            <person name="Walt D.R."/>
            <person name="Bodnar A.G."/>
        </authorList>
    </citation>
    <scope>NUCLEOTIDE SEQUENCE</scope>
    <source>
        <strain evidence="16">GMGI-L3</strain>
    </source>
</reference>
<keyword evidence="3" id="KW-0813">Transport</keyword>
<dbReference type="InterPro" id="IPR005821">
    <property type="entry name" value="Ion_trans_dom"/>
</dbReference>
<dbReference type="SUPFAM" id="SSF81324">
    <property type="entry name" value="Voltage-gated potassium channels"/>
    <property type="match status" value="1"/>
</dbReference>
<evidence type="ECO:0000259" key="15">
    <source>
        <dbReference type="Pfam" id="PF00520"/>
    </source>
</evidence>
<evidence type="ECO:0000256" key="6">
    <source>
        <dbReference type="ARBA" id="ARBA00022882"/>
    </source>
</evidence>
<evidence type="ECO:0000256" key="5">
    <source>
        <dbReference type="ARBA" id="ARBA00022692"/>
    </source>
</evidence>
<comment type="caution">
    <text evidence="16">The sequence shown here is derived from an EMBL/GenBank/DDBJ whole genome shotgun (WGS) entry which is preliminary data.</text>
</comment>
<evidence type="ECO:0000256" key="11">
    <source>
        <dbReference type="ARBA" id="ARBA00023303"/>
    </source>
</evidence>
<evidence type="ECO:0000256" key="4">
    <source>
        <dbReference type="ARBA" id="ARBA00022475"/>
    </source>
</evidence>
<keyword evidence="11" id="KW-0407">Ion channel</keyword>
<evidence type="ECO:0000256" key="3">
    <source>
        <dbReference type="ARBA" id="ARBA00022448"/>
    </source>
</evidence>
<evidence type="ECO:0000256" key="13">
    <source>
        <dbReference type="SAM" id="MobiDB-lite"/>
    </source>
</evidence>
<evidence type="ECO:0000256" key="7">
    <source>
        <dbReference type="ARBA" id="ARBA00022989"/>
    </source>
</evidence>
<keyword evidence="4" id="KW-1003">Cell membrane</keyword>
<evidence type="ECO:0000256" key="14">
    <source>
        <dbReference type="SAM" id="Phobius"/>
    </source>
</evidence>
<comment type="subcellular location">
    <subcellularLocation>
        <location evidence="1">Cell membrane</location>
        <topology evidence="1">Multi-pass membrane protein</topology>
    </subcellularLocation>
</comment>
<evidence type="ECO:0000313" key="17">
    <source>
        <dbReference type="Proteomes" id="UP000747542"/>
    </source>
</evidence>
<keyword evidence="6" id="KW-0851">Voltage-gated channel</keyword>
<accession>A0A8J5KGG3</accession>
<dbReference type="Proteomes" id="UP000747542">
    <property type="component" value="Unassembled WGS sequence"/>
</dbReference>
<keyword evidence="8" id="KW-0175">Coiled coil</keyword>
<feature type="transmembrane region" description="Helical" evidence="14">
    <location>
        <begin position="78"/>
        <end position="100"/>
    </location>
</feature>
<dbReference type="AlphaFoldDB" id="A0A8J5KGG3"/>
<dbReference type="InterPro" id="IPR031846">
    <property type="entry name" value="Hvcn1"/>
</dbReference>
<dbReference type="GO" id="GO:0005886">
    <property type="term" value="C:plasma membrane"/>
    <property type="evidence" value="ECO:0007669"/>
    <property type="project" value="UniProtKB-SubCell"/>
</dbReference>
<dbReference type="InterPro" id="IPR027359">
    <property type="entry name" value="Volt_channel_dom_sf"/>
</dbReference>
<feature type="compositionally biased region" description="Polar residues" evidence="13">
    <location>
        <begin position="1"/>
        <end position="40"/>
    </location>
</feature>
<name>A0A8J5KGG3_HOMAM</name>
<evidence type="ECO:0000256" key="8">
    <source>
        <dbReference type="ARBA" id="ARBA00023054"/>
    </source>
</evidence>
<dbReference type="PANTHER" id="PTHR46480:SF1">
    <property type="entry name" value="VOLTAGE-GATED HYDROGEN CHANNEL 1"/>
    <property type="match status" value="1"/>
</dbReference>
<dbReference type="GO" id="GO:0030171">
    <property type="term" value="F:voltage-gated proton channel activity"/>
    <property type="evidence" value="ECO:0007669"/>
    <property type="project" value="InterPro"/>
</dbReference>
<keyword evidence="7 14" id="KW-1133">Transmembrane helix</keyword>
<keyword evidence="9" id="KW-0406">Ion transport</keyword>
<proteinExistence type="predicted"/>
<dbReference type="GO" id="GO:0034702">
    <property type="term" value="C:monoatomic ion channel complex"/>
    <property type="evidence" value="ECO:0007669"/>
    <property type="project" value="UniProtKB-KW"/>
</dbReference>
<feature type="transmembrane region" description="Helical" evidence="14">
    <location>
        <begin position="112"/>
        <end position="138"/>
    </location>
</feature>
<evidence type="ECO:0000256" key="12">
    <source>
        <dbReference type="ARBA" id="ARBA00031989"/>
    </source>
</evidence>
<evidence type="ECO:0000256" key="1">
    <source>
        <dbReference type="ARBA" id="ARBA00004651"/>
    </source>
</evidence>
<keyword evidence="17" id="KW-1185">Reference proteome</keyword>
<feature type="region of interest" description="Disordered" evidence="13">
    <location>
        <begin position="1"/>
        <end position="62"/>
    </location>
</feature>
<dbReference type="EMBL" id="JAHLQT010018664">
    <property type="protein sequence ID" value="KAG7168894.1"/>
    <property type="molecule type" value="Genomic_DNA"/>
</dbReference>
<dbReference type="Gene3D" id="1.20.120.350">
    <property type="entry name" value="Voltage-gated potassium channels. Chain C"/>
    <property type="match status" value="1"/>
</dbReference>
<evidence type="ECO:0000256" key="10">
    <source>
        <dbReference type="ARBA" id="ARBA00023136"/>
    </source>
</evidence>
<organism evidence="16 17">
    <name type="scientific">Homarus americanus</name>
    <name type="common">American lobster</name>
    <dbReference type="NCBI Taxonomy" id="6706"/>
    <lineage>
        <taxon>Eukaryota</taxon>
        <taxon>Metazoa</taxon>
        <taxon>Ecdysozoa</taxon>
        <taxon>Arthropoda</taxon>
        <taxon>Crustacea</taxon>
        <taxon>Multicrustacea</taxon>
        <taxon>Malacostraca</taxon>
        <taxon>Eumalacostraca</taxon>
        <taxon>Eucarida</taxon>
        <taxon>Decapoda</taxon>
        <taxon>Pleocyemata</taxon>
        <taxon>Astacidea</taxon>
        <taxon>Nephropoidea</taxon>
        <taxon>Nephropidae</taxon>
        <taxon>Homarus</taxon>
    </lineage>
</organism>
<gene>
    <name evidence="16" type="primary">Hvcn1-L2</name>
    <name evidence="16" type="ORF">Hamer_G011568</name>
</gene>
<dbReference type="PANTHER" id="PTHR46480">
    <property type="entry name" value="F20B24.22"/>
    <property type="match status" value="1"/>
</dbReference>
<feature type="compositionally biased region" description="Polar residues" evidence="13">
    <location>
        <begin position="51"/>
        <end position="62"/>
    </location>
</feature>
<dbReference type="Pfam" id="PF00520">
    <property type="entry name" value="Ion_trans"/>
    <property type="match status" value="1"/>
</dbReference>
<keyword evidence="10 14" id="KW-0472">Membrane</keyword>
<feature type="domain" description="Ion transport" evidence="15">
    <location>
        <begin position="78"/>
        <end position="188"/>
    </location>
</feature>
<evidence type="ECO:0000256" key="2">
    <source>
        <dbReference type="ARBA" id="ARBA00015897"/>
    </source>
</evidence>
<protein>
    <recommendedName>
        <fullName evidence="2">Voltage-gated hydrogen channel 1</fullName>
    </recommendedName>
    <alternativeName>
        <fullName evidence="12">Hydrogen voltage-gated channel 1</fullName>
    </alternativeName>
</protein>